<organism evidence="1 2">
    <name type="scientific">Sphagnum jensenii</name>
    <dbReference type="NCBI Taxonomy" id="128206"/>
    <lineage>
        <taxon>Eukaryota</taxon>
        <taxon>Viridiplantae</taxon>
        <taxon>Streptophyta</taxon>
        <taxon>Embryophyta</taxon>
        <taxon>Bryophyta</taxon>
        <taxon>Sphagnophytina</taxon>
        <taxon>Sphagnopsida</taxon>
        <taxon>Sphagnales</taxon>
        <taxon>Sphagnaceae</taxon>
        <taxon>Sphagnum</taxon>
    </lineage>
</organism>
<gene>
    <name evidence="1" type="ORF">CSSPJE1EN2_LOCUS12121</name>
</gene>
<reference evidence="1" key="1">
    <citation type="submission" date="2024-03" db="EMBL/GenBank/DDBJ databases">
        <authorList>
            <consortium name="ELIXIR-Norway"/>
            <consortium name="Elixir Norway"/>
        </authorList>
    </citation>
    <scope>NUCLEOTIDE SEQUENCE</scope>
</reference>
<dbReference type="Proteomes" id="UP001497522">
    <property type="component" value="Chromosome 19"/>
</dbReference>
<protein>
    <recommendedName>
        <fullName evidence="3">Transposase</fullName>
    </recommendedName>
</protein>
<proteinExistence type="predicted"/>
<keyword evidence="2" id="KW-1185">Reference proteome</keyword>
<accession>A0ABP1B3R1</accession>
<evidence type="ECO:0000313" key="1">
    <source>
        <dbReference type="EMBL" id="CAK9869363.1"/>
    </source>
</evidence>
<name>A0ABP1B3R1_9BRYO</name>
<evidence type="ECO:0008006" key="3">
    <source>
        <dbReference type="Google" id="ProtNLM"/>
    </source>
</evidence>
<dbReference type="EMBL" id="OZ023720">
    <property type="protein sequence ID" value="CAK9869363.1"/>
    <property type="molecule type" value="Genomic_DNA"/>
</dbReference>
<evidence type="ECO:0000313" key="2">
    <source>
        <dbReference type="Proteomes" id="UP001497522"/>
    </source>
</evidence>
<sequence>MQTTFTKDGSYLAVHNVLDSDTTADIMTKVVEWVINTKQSFSSVEAPSFKAMTKALNRFRLGCSRATLIRAINDEMIAATVQFRQVVESIPRRVAITCDGCEVFIKPKLEKFRTVIKTICLSPKLRAGFKNVQVRLGKKESETKEVLGLDVENR</sequence>